<comment type="caution">
    <text evidence="1">The sequence shown here is derived from an EMBL/GenBank/DDBJ whole genome shotgun (WGS) entry which is preliminary data.</text>
</comment>
<dbReference type="AlphaFoldDB" id="A0A3L7ZNZ8"/>
<accession>A0A3L7ZNZ8</accession>
<proteinExistence type="predicted"/>
<reference evidence="1 2" key="1">
    <citation type="submission" date="2018-09" db="EMBL/GenBank/DDBJ databases">
        <title>Murine metabolic-syndrome-specific gut microbial biobank.</title>
        <authorList>
            <person name="Liu C."/>
        </authorList>
    </citation>
    <scope>NUCLEOTIDE SEQUENCE [LARGE SCALE GENOMIC DNA]</scope>
    <source>
        <strain evidence="1 2">8-P5</strain>
    </source>
</reference>
<organism evidence="1 2">
    <name type="scientific">Parabacteroides distasonis</name>
    <dbReference type="NCBI Taxonomy" id="823"/>
    <lineage>
        <taxon>Bacteria</taxon>
        <taxon>Pseudomonadati</taxon>
        <taxon>Bacteroidota</taxon>
        <taxon>Bacteroidia</taxon>
        <taxon>Bacteroidales</taxon>
        <taxon>Tannerellaceae</taxon>
        <taxon>Parabacteroides</taxon>
    </lineage>
</organism>
<gene>
    <name evidence="1" type="ORF">D7V78_19610</name>
</gene>
<dbReference type="RefSeq" id="WP_121737494.1">
    <property type="nucleotide sequence ID" value="NZ_QXXG01000035.1"/>
</dbReference>
<sequence length="227" mass="27085">MITLALKKSILNDWNAIFPQLSTYSQTTLYVTLDIMVVGLLLLRVRGEDEYRPIFQVYPLWKRDNKDNLFSPIVNKPILDKKNLTFDIPYNQHSNYFKECIRCAEEQVGCCLRPEVLVEKMFDLINSYYSNDYLVQCNPICQADLLELQLYIMKYIGDYRSIDKILNNINKASKKWKYQYFYENYSTEDWKNSVLKNIDDWDNVLKLLKTNMDDKKIARLKHSHLVY</sequence>
<evidence type="ECO:0000313" key="2">
    <source>
        <dbReference type="Proteomes" id="UP000278164"/>
    </source>
</evidence>
<evidence type="ECO:0000313" key="1">
    <source>
        <dbReference type="EMBL" id="RLT71750.1"/>
    </source>
</evidence>
<name>A0A3L7ZNZ8_PARDI</name>
<dbReference type="Proteomes" id="UP000278164">
    <property type="component" value="Unassembled WGS sequence"/>
</dbReference>
<dbReference type="EMBL" id="RAYI01000111">
    <property type="protein sequence ID" value="RLT71750.1"/>
    <property type="molecule type" value="Genomic_DNA"/>
</dbReference>
<dbReference type="OrthoDB" id="1028464at2"/>
<protein>
    <submittedName>
        <fullName evidence="1">Uncharacterized protein</fullName>
    </submittedName>
</protein>